<reference evidence="6 7" key="1">
    <citation type="submission" date="2017-06" db="EMBL/GenBank/DDBJ databases">
        <title>Comparative genomic analysis of Ambrosia Fusariam Clade fungi.</title>
        <authorList>
            <person name="Stajich J.E."/>
            <person name="Carrillo J."/>
            <person name="Kijimoto T."/>
            <person name="Eskalen A."/>
            <person name="O'Donnell K."/>
            <person name="Kasson M."/>
        </authorList>
    </citation>
    <scope>NUCLEOTIDE SEQUENCE [LARGE SCALE GENOMIC DNA]</scope>
    <source>
        <strain evidence="6 7">NRRL62584</strain>
    </source>
</reference>
<dbReference type="InterPro" id="IPR000277">
    <property type="entry name" value="Cys/Met-Metab_PyrdxlP-dep_enz"/>
</dbReference>
<gene>
    <name evidence="6" type="ORF">CEP54_008464</name>
</gene>
<evidence type="ECO:0008006" key="8">
    <source>
        <dbReference type="Google" id="ProtNLM"/>
    </source>
</evidence>
<dbReference type="STRING" id="1325734.A0A428PVJ9"/>
<proteinExistence type="inferred from homology"/>
<dbReference type="InterPro" id="IPR051750">
    <property type="entry name" value="Trans-sulfuration_enzymes"/>
</dbReference>
<dbReference type="PANTHER" id="PTHR42699:SF1">
    <property type="entry name" value="CYSTATHIONINE GAMMA-SYNTHASE-RELATED"/>
    <property type="match status" value="1"/>
</dbReference>
<comment type="similarity">
    <text evidence="4">Belongs to the trans-sulfuration enzymes family. MET7 subfamily.</text>
</comment>
<dbReference type="Gene3D" id="3.90.1150.10">
    <property type="entry name" value="Aspartate Aminotransferase, domain 1"/>
    <property type="match status" value="1"/>
</dbReference>
<evidence type="ECO:0000256" key="2">
    <source>
        <dbReference type="ARBA" id="ARBA00022898"/>
    </source>
</evidence>
<dbReference type="GO" id="GO:0030170">
    <property type="term" value="F:pyridoxal phosphate binding"/>
    <property type="evidence" value="ECO:0007669"/>
    <property type="project" value="InterPro"/>
</dbReference>
<dbReference type="InterPro" id="IPR015422">
    <property type="entry name" value="PyrdxlP-dep_Trfase_small"/>
</dbReference>
<comment type="cofactor">
    <cofactor evidence="1 5">
        <name>pyridoxal 5'-phosphate</name>
        <dbReference type="ChEBI" id="CHEBI:597326"/>
    </cofactor>
</comment>
<protein>
    <recommendedName>
        <fullName evidence="8">Cystathionine gamma-synthase</fullName>
    </recommendedName>
</protein>
<evidence type="ECO:0000256" key="3">
    <source>
        <dbReference type="ARBA" id="ARBA00034478"/>
    </source>
</evidence>
<keyword evidence="2 5" id="KW-0663">Pyridoxal phosphate</keyword>
<dbReference type="InterPro" id="IPR015421">
    <property type="entry name" value="PyrdxlP-dep_Trfase_major"/>
</dbReference>
<dbReference type="Pfam" id="PF01053">
    <property type="entry name" value="Cys_Met_Meta_PP"/>
    <property type="match status" value="1"/>
</dbReference>
<dbReference type="GO" id="GO:0019346">
    <property type="term" value="P:transsulfuration"/>
    <property type="evidence" value="ECO:0007669"/>
    <property type="project" value="InterPro"/>
</dbReference>
<keyword evidence="7" id="KW-1185">Reference proteome</keyword>
<evidence type="ECO:0000313" key="6">
    <source>
        <dbReference type="EMBL" id="RSL57074.1"/>
    </source>
</evidence>
<dbReference type="Proteomes" id="UP000288168">
    <property type="component" value="Unassembled WGS sequence"/>
</dbReference>
<evidence type="ECO:0000256" key="1">
    <source>
        <dbReference type="ARBA" id="ARBA00001933"/>
    </source>
</evidence>
<sequence length="553" mass="61327">MKAQLGSSLPPGDKHAVSVYLPTWKDTQDWAQRNPELLAQMKTGYPRFFVPLIVRELSERLLEWTASRIPIDGATKELRALLAEPGRSAMLIPACHLANMGRKYLQLHTDRPVVVVQIAFDGSIQPPGTAPLETPEFSAGEICVVVHPQELAVEAKAFWQHTGYGVSTRRATYWLEHAPFLNRGKEEVDVDLLLNGSQYAKVILQRRIGDLLSTETTKLRTDAVFLYPTGMSAISHTADAVRRLHGSSRETLRVAVFGFLYVDTFKVLSKVHGFDCKLYGHATLSELEADLAAGMHLDALYTEFPGNPLLGSVDLDKLHKLANDYDFLFVVDDTVATSVNVDLISSCDLACTSLTKMFSGACNVMGGSIALNPQSRLFTRMQKILEDLSIDTYFPLDVMVMEENSADFEERVIVASRNAERIADTLRRHSSVDQVYYPKGNPTQDIYERFKRPGRGYGYLLSIRFKKPEAAIAFHDALDVAKGPSLGTNFTLCCAYALFAHYSELEWAAEFGVVEHLVRISVGIERQEELDELVGTALAAAAKSMGSIMNGKL</sequence>
<comment type="pathway">
    <text evidence="3">Amino-acid biosynthesis; L-methionine biosynthesis via de novo pathway.</text>
</comment>
<accession>A0A428PVJ9</accession>
<evidence type="ECO:0000256" key="4">
    <source>
        <dbReference type="ARBA" id="ARBA00061376"/>
    </source>
</evidence>
<comment type="caution">
    <text evidence="6">The sequence shown here is derived from an EMBL/GenBank/DDBJ whole genome shotgun (WGS) entry which is preliminary data.</text>
</comment>
<evidence type="ECO:0000256" key="5">
    <source>
        <dbReference type="RuleBase" id="RU362118"/>
    </source>
</evidence>
<dbReference type="Gene3D" id="3.40.640.10">
    <property type="entry name" value="Type I PLP-dependent aspartate aminotransferase-like (Major domain)"/>
    <property type="match status" value="1"/>
</dbReference>
<name>A0A428PVJ9_9HYPO</name>
<dbReference type="OrthoDB" id="310895at2759"/>
<evidence type="ECO:0000313" key="7">
    <source>
        <dbReference type="Proteomes" id="UP000288168"/>
    </source>
</evidence>
<dbReference type="PANTHER" id="PTHR42699">
    <property type="match status" value="1"/>
</dbReference>
<dbReference type="AlphaFoldDB" id="A0A428PVJ9"/>
<dbReference type="InterPro" id="IPR015424">
    <property type="entry name" value="PyrdxlP-dep_Trfase"/>
</dbReference>
<dbReference type="EMBL" id="NKCI01000085">
    <property type="protein sequence ID" value="RSL57074.1"/>
    <property type="molecule type" value="Genomic_DNA"/>
</dbReference>
<dbReference type="FunFam" id="3.90.1150.10:FF:000063">
    <property type="entry name" value="Probable cystathionine gamma-synthase"/>
    <property type="match status" value="1"/>
</dbReference>
<organism evidence="6 7">
    <name type="scientific">Fusarium duplospermum</name>
    <dbReference type="NCBI Taxonomy" id="1325734"/>
    <lineage>
        <taxon>Eukaryota</taxon>
        <taxon>Fungi</taxon>
        <taxon>Dikarya</taxon>
        <taxon>Ascomycota</taxon>
        <taxon>Pezizomycotina</taxon>
        <taxon>Sordariomycetes</taxon>
        <taxon>Hypocreomycetidae</taxon>
        <taxon>Hypocreales</taxon>
        <taxon>Nectriaceae</taxon>
        <taxon>Fusarium</taxon>
        <taxon>Fusarium solani species complex</taxon>
    </lineage>
</organism>
<dbReference type="GO" id="GO:0003962">
    <property type="term" value="F:cystathionine gamma-synthase activity"/>
    <property type="evidence" value="ECO:0007669"/>
    <property type="project" value="TreeGrafter"/>
</dbReference>
<dbReference type="SUPFAM" id="SSF53383">
    <property type="entry name" value="PLP-dependent transferases"/>
    <property type="match status" value="1"/>
</dbReference>